<reference evidence="2 3" key="1">
    <citation type="submission" date="2024-07" db="EMBL/GenBank/DDBJ databases">
        <title>Luteimonas salilacus sp. nov., isolated from the shore soil of Salt Lake in Tibet of China.</title>
        <authorList>
            <person name="Zhang X."/>
            <person name="Li A."/>
        </authorList>
    </citation>
    <scope>NUCLEOTIDE SEQUENCE [LARGE SCALE GENOMIC DNA]</scope>
    <source>
        <strain evidence="2 3">B3-2-R+30</strain>
    </source>
</reference>
<proteinExistence type="predicted"/>
<dbReference type="EMBL" id="JBFWIC010000056">
    <property type="protein sequence ID" value="MEZ0476854.1"/>
    <property type="molecule type" value="Genomic_DNA"/>
</dbReference>
<dbReference type="RefSeq" id="WP_370565358.1">
    <property type="nucleotide sequence ID" value="NZ_JBFWIB010000016.1"/>
</dbReference>
<protein>
    <submittedName>
        <fullName evidence="2">Uncharacterized protein</fullName>
    </submittedName>
</protein>
<comment type="caution">
    <text evidence="2">The sequence shown here is derived from an EMBL/GenBank/DDBJ whole genome shotgun (WGS) entry which is preliminary data.</text>
</comment>
<sequence>MSSIGSDPHLNVTGLGRLGGQGALDDLQRQQAPQQAPDVAREALRADPAAATDPGEQVLAASAWDDIDPGARLLAGDLGFENGLGALDLSQAADHATDAILDALA</sequence>
<feature type="region of interest" description="Disordered" evidence="1">
    <location>
        <begin position="1"/>
        <end position="55"/>
    </location>
</feature>
<dbReference type="Proteomes" id="UP001566331">
    <property type="component" value="Unassembled WGS sequence"/>
</dbReference>
<keyword evidence="3" id="KW-1185">Reference proteome</keyword>
<organism evidence="2 3">
    <name type="scientific">Luteimonas salinilitoris</name>
    <dbReference type="NCBI Taxonomy" id="3237697"/>
    <lineage>
        <taxon>Bacteria</taxon>
        <taxon>Pseudomonadati</taxon>
        <taxon>Pseudomonadota</taxon>
        <taxon>Gammaproteobacteria</taxon>
        <taxon>Lysobacterales</taxon>
        <taxon>Lysobacteraceae</taxon>
        <taxon>Luteimonas</taxon>
    </lineage>
</organism>
<gene>
    <name evidence="2" type="ORF">AB6713_19950</name>
</gene>
<evidence type="ECO:0000256" key="1">
    <source>
        <dbReference type="SAM" id="MobiDB-lite"/>
    </source>
</evidence>
<accession>A0ABV4HZR5</accession>
<evidence type="ECO:0000313" key="2">
    <source>
        <dbReference type="EMBL" id="MEZ0476854.1"/>
    </source>
</evidence>
<name>A0ABV4HZR5_9GAMM</name>
<evidence type="ECO:0000313" key="3">
    <source>
        <dbReference type="Proteomes" id="UP001566331"/>
    </source>
</evidence>